<reference evidence="1" key="1">
    <citation type="journal article" date="2013" name="BMC Genomics">
        <title>Unscrambling butterfly oogenesis.</title>
        <authorList>
            <person name="Carter J.M."/>
            <person name="Baker S.C."/>
            <person name="Pink R."/>
            <person name="Carter D.R."/>
            <person name="Collins A."/>
            <person name="Tomlin J."/>
            <person name="Gibbs M."/>
            <person name="Breuker C.J."/>
        </authorList>
    </citation>
    <scope>NUCLEOTIDE SEQUENCE</scope>
    <source>
        <tissue evidence="1">Ovary</tissue>
    </source>
</reference>
<evidence type="ECO:0000313" key="1">
    <source>
        <dbReference type="EMBL" id="JAA92450.1"/>
    </source>
</evidence>
<dbReference type="SUPFAM" id="SSF82199">
    <property type="entry name" value="SET domain"/>
    <property type="match status" value="1"/>
</dbReference>
<organism evidence="1">
    <name type="scientific">Pararge aegeria</name>
    <name type="common">speckled wood butterfly</name>
    <dbReference type="NCBI Taxonomy" id="116150"/>
    <lineage>
        <taxon>Eukaryota</taxon>
        <taxon>Metazoa</taxon>
        <taxon>Ecdysozoa</taxon>
        <taxon>Arthropoda</taxon>
        <taxon>Hexapoda</taxon>
        <taxon>Insecta</taxon>
        <taxon>Pterygota</taxon>
        <taxon>Neoptera</taxon>
        <taxon>Endopterygota</taxon>
        <taxon>Lepidoptera</taxon>
        <taxon>Glossata</taxon>
        <taxon>Ditrysia</taxon>
        <taxon>Papilionoidea</taxon>
        <taxon>Nymphalidae</taxon>
        <taxon>Satyrinae</taxon>
        <taxon>Satyrini</taxon>
        <taxon>Parargina</taxon>
        <taxon>Pararge</taxon>
    </lineage>
</organism>
<dbReference type="Gene3D" id="3.90.1410.10">
    <property type="entry name" value="set domain protein methyltransferase, domain 1"/>
    <property type="match status" value="1"/>
</dbReference>
<accession>S4PSA3</accession>
<name>S4PSA3_9NEOP</name>
<reference evidence="1" key="2">
    <citation type="submission" date="2013-05" db="EMBL/GenBank/DDBJ databases">
        <authorList>
            <person name="Carter J.-M."/>
            <person name="Baker S.C."/>
            <person name="Pink R."/>
            <person name="Carter D.R.F."/>
            <person name="Collins A."/>
            <person name="Tomlin J."/>
            <person name="Gibbs M."/>
            <person name="Breuker C.J."/>
        </authorList>
    </citation>
    <scope>NUCLEOTIDE SEQUENCE</scope>
    <source>
        <tissue evidence="1">Ovary</tissue>
    </source>
</reference>
<proteinExistence type="predicted"/>
<dbReference type="EMBL" id="GAIX01000110">
    <property type="protein sequence ID" value="JAA92450.1"/>
    <property type="molecule type" value="Transcribed_RNA"/>
</dbReference>
<feature type="non-terminal residue" evidence="1">
    <location>
        <position position="171"/>
    </location>
</feature>
<dbReference type="InterPro" id="IPR046341">
    <property type="entry name" value="SET_dom_sf"/>
</dbReference>
<sequence length="171" mass="19456">MGRTQRKRQHKKLVQFYTCNNETNSILFNTWLSGNGLRSSKKLVFAMFEATGRGLLTKKKISAGEELMNLPLSLTINVTTLLMDDVFCSIFLENKLSCLLKYKQKVSFQSLMAFYLIHLKAGGNISKWHIYLASLPKEYTVPYFLPDEVICHVDGEIANAIAKQKNIIKTS</sequence>
<protein>
    <submittedName>
        <fullName evidence="1">SET domain-containing protein 4</fullName>
    </submittedName>
</protein>
<dbReference type="AlphaFoldDB" id="S4PSA3"/>